<organism evidence="1 2">
    <name type="scientific">Araneus ventricosus</name>
    <name type="common">Orbweaver spider</name>
    <name type="synonym">Epeira ventricosa</name>
    <dbReference type="NCBI Taxonomy" id="182803"/>
    <lineage>
        <taxon>Eukaryota</taxon>
        <taxon>Metazoa</taxon>
        <taxon>Ecdysozoa</taxon>
        <taxon>Arthropoda</taxon>
        <taxon>Chelicerata</taxon>
        <taxon>Arachnida</taxon>
        <taxon>Araneae</taxon>
        <taxon>Araneomorphae</taxon>
        <taxon>Entelegynae</taxon>
        <taxon>Araneoidea</taxon>
        <taxon>Araneidae</taxon>
        <taxon>Araneus</taxon>
    </lineage>
</organism>
<gene>
    <name evidence="1" type="ORF">AVEN_112224_1</name>
</gene>
<protein>
    <submittedName>
        <fullName evidence="1">Uncharacterized protein</fullName>
    </submittedName>
</protein>
<evidence type="ECO:0000313" key="1">
    <source>
        <dbReference type="EMBL" id="GBO10358.1"/>
    </source>
</evidence>
<name>A0A4Y2UBY7_ARAVE</name>
<dbReference type="Proteomes" id="UP000499080">
    <property type="component" value="Unassembled WGS sequence"/>
</dbReference>
<comment type="caution">
    <text evidence="1">The sequence shown here is derived from an EMBL/GenBank/DDBJ whole genome shotgun (WGS) entry which is preliminary data.</text>
</comment>
<dbReference type="EMBL" id="BGPR01035501">
    <property type="protein sequence ID" value="GBO10358.1"/>
    <property type="molecule type" value="Genomic_DNA"/>
</dbReference>
<proteinExistence type="predicted"/>
<accession>A0A4Y2UBY7</accession>
<keyword evidence="2" id="KW-1185">Reference proteome</keyword>
<reference evidence="1 2" key="1">
    <citation type="journal article" date="2019" name="Sci. Rep.">
        <title>Orb-weaving spider Araneus ventricosus genome elucidates the spidroin gene catalogue.</title>
        <authorList>
            <person name="Kono N."/>
            <person name="Nakamura H."/>
            <person name="Ohtoshi R."/>
            <person name="Moran D.A.P."/>
            <person name="Shinohara A."/>
            <person name="Yoshida Y."/>
            <person name="Fujiwara M."/>
            <person name="Mori M."/>
            <person name="Tomita M."/>
            <person name="Arakawa K."/>
        </authorList>
    </citation>
    <scope>NUCLEOTIDE SEQUENCE [LARGE SCALE GENOMIC DNA]</scope>
</reference>
<sequence>MLGGKPHGRMAIQAGKSITSMPSVGLHPTNWIREDVIFFCQPPDLSLPTSKVHLSDSDFLQLWWRLARHFTMTRVYLQCLGIWEASAKLRNRMAEKGRQ</sequence>
<dbReference type="AlphaFoldDB" id="A0A4Y2UBY7"/>
<evidence type="ECO:0000313" key="2">
    <source>
        <dbReference type="Proteomes" id="UP000499080"/>
    </source>
</evidence>